<protein>
    <recommendedName>
        <fullName evidence="6">ATPase</fullName>
    </recommendedName>
</protein>
<keyword evidence="3" id="KW-1133">Transmembrane helix</keyword>
<feature type="region of interest" description="Disordered" evidence="2">
    <location>
        <begin position="720"/>
        <end position="786"/>
    </location>
</feature>
<name>A0ABT8KMT4_9BACT</name>
<evidence type="ECO:0000256" key="1">
    <source>
        <dbReference type="SAM" id="Coils"/>
    </source>
</evidence>
<feature type="transmembrane region" description="Helical" evidence="3">
    <location>
        <begin position="25"/>
        <end position="44"/>
    </location>
</feature>
<dbReference type="EMBL" id="JAUJEA010000003">
    <property type="protein sequence ID" value="MDN5202042.1"/>
    <property type="molecule type" value="Genomic_DNA"/>
</dbReference>
<keyword evidence="3" id="KW-0812">Transmembrane</keyword>
<proteinExistence type="predicted"/>
<evidence type="ECO:0000256" key="3">
    <source>
        <dbReference type="SAM" id="Phobius"/>
    </source>
</evidence>
<sequence>MKQNIKYNSLAANLNAYKRKYYKSLLIKGLIFSFAVLITIYLFVNSLEFAVGFNSPVRAVLFFSFLLATLIIFYKWVLDPTIKLFAIGHQMSDEEAASQIGNYFPDISDKLLNTLQLQKLSSDSNSLIAASIRQRTEKISLFPFTDAINLSYNKKYLKYLLVPLSIAVIVLALSPQFFSESTTRLIQYNKEFVPQAPFQFVLLNEELRAFKNEDYKILLNFEGEAIPQNTYIIASGRRIKMKLNEDNYFEYDFQKVQRSAKFFFEAAGFSSSTYELKVVNRPNLKNFNVNLSYPKYLERDNERLSNIGNLEIPEGTKVQWQFNTLEVDEMNITFEGSDETIPIELTDNQLFSFEKRIIKSHNYSINLKNQYGSNKDNITYHIEVIPDQYPKISLNQYQDTTLYSFLALGGNISDDYGLTQLSLKYKVLQEGDRKTDDGYNTINVPINRKQSSQSYYYQFEFDSLDLQEGDELDYFLQVWDNDGVNGRKSSKTGNFIFKVPSKEEIKKELEAASKSAEKQIDKTLEKAKDLEERINETKDKLRGEKELKWQDQKRLEDILKKREELNEAIEKLKEENRANDLKRERFSETNSDIKEKAEKLQELMDELLDEETKKLYEELQKLLEEKSDLNKVQNLLDKLSNKEDNLEKELERTLELFKKLKFDVKLEETIEDINDLSEEQKNLQEESSDKKQDTEQLAEKQEDLKEKFNEFEKELEELNEINQDRKNPDPLQDVSQEQQEIKQQQQNSQQQLENNKRKKAQQSMQKAQQQMQQLSQKLQQMQSGAQMSMMQENLDHLRDIVDNLVKLSFEQEDLMDNFRKIKQSDPRFIQLSQKQLKLKDDAKIIEDSLLSLAERVFQIASFVTRELDGMTQNMDETIEALRDRKQSLAISKQQFTMTSINNLALLLDDVLQQMQQQMADAMGNPQQGQKNSQKNMPGLSELQKQLNKQIQELRRSGKSGRELSEELAKLAAEQERIRRALEEMQEKYGEEEKGGGNGSKDILKKMEETETDLVNKQITTETIKRQQDILTRLLEAEDALRERELDEKREAERAKNYEKRLPKAFEEYIKAKEKEIELLKTVPLKLNPYYKKEVNNYFQRIGK</sequence>
<feature type="compositionally biased region" description="Low complexity" evidence="2">
    <location>
        <begin position="736"/>
        <end position="753"/>
    </location>
</feature>
<evidence type="ECO:0000256" key="2">
    <source>
        <dbReference type="SAM" id="MobiDB-lite"/>
    </source>
</evidence>
<comment type="caution">
    <text evidence="4">The sequence shown here is derived from an EMBL/GenBank/DDBJ whole genome shotgun (WGS) entry which is preliminary data.</text>
</comment>
<dbReference type="RefSeq" id="WP_346752066.1">
    <property type="nucleotide sequence ID" value="NZ_JAUJEA010000003.1"/>
</dbReference>
<accession>A0ABT8KMT4</accession>
<evidence type="ECO:0000313" key="4">
    <source>
        <dbReference type="EMBL" id="MDN5202042.1"/>
    </source>
</evidence>
<feature type="coiled-coil region" evidence="1">
    <location>
        <begin position="939"/>
        <end position="990"/>
    </location>
</feature>
<feature type="transmembrane region" description="Helical" evidence="3">
    <location>
        <begin position="159"/>
        <end position="178"/>
    </location>
</feature>
<feature type="transmembrane region" description="Helical" evidence="3">
    <location>
        <begin position="56"/>
        <end position="77"/>
    </location>
</feature>
<evidence type="ECO:0000313" key="5">
    <source>
        <dbReference type="Proteomes" id="UP001172082"/>
    </source>
</evidence>
<keyword evidence="3" id="KW-0472">Membrane</keyword>
<reference evidence="4" key="1">
    <citation type="submission" date="2023-06" db="EMBL/GenBank/DDBJ databases">
        <title>Genomic of Parafulvivirga corallium.</title>
        <authorList>
            <person name="Wang G."/>
        </authorList>
    </citation>
    <scope>NUCLEOTIDE SEQUENCE</scope>
    <source>
        <strain evidence="4">BMA10</strain>
    </source>
</reference>
<keyword evidence="1" id="KW-0175">Coiled coil</keyword>
<gene>
    <name evidence="4" type="ORF">QQ008_11730</name>
</gene>
<evidence type="ECO:0008006" key="6">
    <source>
        <dbReference type="Google" id="ProtNLM"/>
    </source>
</evidence>
<feature type="region of interest" description="Disordered" evidence="2">
    <location>
        <begin position="679"/>
        <end position="698"/>
    </location>
</feature>
<dbReference type="Proteomes" id="UP001172082">
    <property type="component" value="Unassembled WGS sequence"/>
</dbReference>
<keyword evidence="5" id="KW-1185">Reference proteome</keyword>
<organism evidence="4 5">
    <name type="scientific">Splendidivirga corallicola</name>
    <dbReference type="NCBI Taxonomy" id="3051826"/>
    <lineage>
        <taxon>Bacteria</taxon>
        <taxon>Pseudomonadati</taxon>
        <taxon>Bacteroidota</taxon>
        <taxon>Cytophagia</taxon>
        <taxon>Cytophagales</taxon>
        <taxon>Splendidivirgaceae</taxon>
        <taxon>Splendidivirga</taxon>
    </lineage>
</organism>
<feature type="coiled-coil region" evidence="1">
    <location>
        <begin position="1034"/>
        <end position="1074"/>
    </location>
</feature>
<feature type="compositionally biased region" description="Low complexity" evidence="2">
    <location>
        <begin position="761"/>
        <end position="786"/>
    </location>
</feature>